<evidence type="ECO:0000256" key="2">
    <source>
        <dbReference type="ARBA" id="ARBA00004370"/>
    </source>
</evidence>
<dbReference type="InterPro" id="IPR000527">
    <property type="entry name" value="Flag_Lring"/>
</dbReference>
<evidence type="ECO:0000256" key="9">
    <source>
        <dbReference type="HAMAP-Rule" id="MF_00415"/>
    </source>
</evidence>
<comment type="function">
    <text evidence="1 9">Assembles around the rod to form the L-ring and probably protects the motor/basal body from shearing forces during rotation.</text>
</comment>
<protein>
    <recommendedName>
        <fullName evidence="9">Flagellar L-ring protein</fullName>
    </recommendedName>
    <alternativeName>
        <fullName evidence="9">Basal body L-ring protein</fullName>
    </alternativeName>
</protein>
<keyword evidence="11" id="KW-0969">Cilium</keyword>
<evidence type="ECO:0000256" key="3">
    <source>
        <dbReference type="ARBA" id="ARBA00006929"/>
    </source>
</evidence>
<dbReference type="PANTHER" id="PTHR34933">
    <property type="entry name" value="FLAGELLAR L-RING PROTEIN"/>
    <property type="match status" value="1"/>
</dbReference>
<keyword evidence="5 10" id="KW-0732">Signal</keyword>
<proteinExistence type="inferred from homology"/>
<evidence type="ECO:0000256" key="5">
    <source>
        <dbReference type="ARBA" id="ARBA00022729"/>
    </source>
</evidence>
<evidence type="ECO:0000313" key="12">
    <source>
        <dbReference type="Proteomes" id="UP001219862"/>
    </source>
</evidence>
<comment type="subcellular location">
    <subcellularLocation>
        <location evidence="9">Cell outer membrane</location>
    </subcellularLocation>
    <subcellularLocation>
        <location evidence="9">Bacterial flagellum basal body</location>
    </subcellularLocation>
    <subcellularLocation>
        <location evidence="2">Membrane</location>
    </subcellularLocation>
</comment>
<dbReference type="HAMAP" id="MF_00415">
    <property type="entry name" value="FlgH"/>
    <property type="match status" value="1"/>
</dbReference>
<dbReference type="PRINTS" id="PR01008">
    <property type="entry name" value="FLGLRINGFLGH"/>
</dbReference>
<keyword evidence="6 9" id="KW-0472">Membrane</keyword>
<dbReference type="RefSeq" id="WP_273594966.1">
    <property type="nucleotide sequence ID" value="NZ_JAQQXS010000001.1"/>
</dbReference>
<keyword evidence="12" id="KW-1185">Reference proteome</keyword>
<dbReference type="Proteomes" id="UP001219862">
    <property type="component" value="Unassembled WGS sequence"/>
</dbReference>
<evidence type="ECO:0000256" key="10">
    <source>
        <dbReference type="SAM" id="SignalP"/>
    </source>
</evidence>
<feature type="chain" id="PRO_5045053849" description="Flagellar L-ring protein" evidence="10">
    <location>
        <begin position="38"/>
        <end position="246"/>
    </location>
</feature>
<feature type="signal peptide" evidence="10">
    <location>
        <begin position="1"/>
        <end position="37"/>
    </location>
</feature>
<evidence type="ECO:0000256" key="6">
    <source>
        <dbReference type="ARBA" id="ARBA00023136"/>
    </source>
</evidence>
<sequence>MQTLHQSASTPRQNRSLATLGLLLLTGLSTLCGCASAPTTITRGPLTAAPAMTPTYVEAQVTGGIYRPGMATDSLFSAERRPRNVGDTLKVDISEILSASSKLSTDNSRANALTSKGPGSNSNSLGSVLKGLMNMDVSASGTDSFKGSGNTENNSKLTGRLAASVVNVLSNGHLVVGGERSIAFNNGVSTMRFSGVVDPRDVKAGNVVQSGDVVDARLEIVGQGDVSETASRSWLQRLLTHQLTVW</sequence>
<evidence type="ECO:0000313" key="11">
    <source>
        <dbReference type="EMBL" id="MDC8783858.1"/>
    </source>
</evidence>
<keyword evidence="11" id="KW-0966">Cell projection</keyword>
<gene>
    <name evidence="9" type="primary">flgH</name>
    <name evidence="11" type="ORF">PRZ01_01475</name>
</gene>
<dbReference type="EMBL" id="JAQQXS010000001">
    <property type="protein sequence ID" value="MDC8783858.1"/>
    <property type="molecule type" value="Genomic_DNA"/>
</dbReference>
<comment type="similarity">
    <text evidence="3 9">Belongs to the FlgH family.</text>
</comment>
<dbReference type="PANTHER" id="PTHR34933:SF3">
    <property type="entry name" value="FLAGELLAR L-RING PROTEIN"/>
    <property type="match status" value="1"/>
</dbReference>
<keyword evidence="8 9" id="KW-0998">Cell outer membrane</keyword>
<accession>A0ABT5KLR7</accession>
<evidence type="ECO:0000256" key="8">
    <source>
        <dbReference type="ARBA" id="ARBA00023237"/>
    </source>
</evidence>
<name>A0ABT5KLR7_9BURK</name>
<evidence type="ECO:0000256" key="4">
    <source>
        <dbReference type="ARBA" id="ARBA00011439"/>
    </source>
</evidence>
<comment type="subunit">
    <text evidence="4 9">The basal body constitutes a major portion of the flagellar organelle and consists of four rings (L,P,S, and M) mounted on a central rod.</text>
</comment>
<dbReference type="Pfam" id="PF02107">
    <property type="entry name" value="FlgH"/>
    <property type="match status" value="1"/>
</dbReference>
<keyword evidence="11" id="KW-0282">Flagellum</keyword>
<organism evidence="11 12">
    <name type="scientific">Roseateles koreensis</name>
    <dbReference type="NCBI Taxonomy" id="2987526"/>
    <lineage>
        <taxon>Bacteria</taxon>
        <taxon>Pseudomonadati</taxon>
        <taxon>Pseudomonadota</taxon>
        <taxon>Betaproteobacteria</taxon>
        <taxon>Burkholderiales</taxon>
        <taxon>Sphaerotilaceae</taxon>
        <taxon>Roseateles</taxon>
    </lineage>
</organism>
<comment type="caution">
    <text evidence="11">The sequence shown here is derived from an EMBL/GenBank/DDBJ whole genome shotgun (WGS) entry which is preliminary data.</text>
</comment>
<evidence type="ECO:0000256" key="1">
    <source>
        <dbReference type="ARBA" id="ARBA00002591"/>
    </source>
</evidence>
<evidence type="ECO:0000256" key="7">
    <source>
        <dbReference type="ARBA" id="ARBA00023143"/>
    </source>
</evidence>
<keyword evidence="7 9" id="KW-0975">Bacterial flagellum</keyword>
<reference evidence="11 12" key="1">
    <citation type="submission" date="2022-10" db="EMBL/GenBank/DDBJ databases">
        <title>paucibacter sp. hw8 Genome sequencing.</title>
        <authorList>
            <person name="Park S."/>
        </authorList>
    </citation>
    <scope>NUCLEOTIDE SEQUENCE [LARGE SCALE GENOMIC DNA]</scope>
    <source>
        <strain evidence="12">hw8</strain>
    </source>
</reference>